<evidence type="ECO:0000313" key="3">
    <source>
        <dbReference type="EMBL" id="CAE8694582.1"/>
    </source>
</evidence>
<gene>
    <name evidence="3" type="ORF">PGLA2088_LOCUS28927</name>
</gene>
<proteinExistence type="predicted"/>
<evidence type="ECO:0000313" key="4">
    <source>
        <dbReference type="Proteomes" id="UP000626109"/>
    </source>
</evidence>
<comment type="caution">
    <text evidence="3">The sequence shown here is derived from an EMBL/GenBank/DDBJ whole genome shotgun (WGS) entry which is preliminary data.</text>
</comment>
<reference evidence="3" key="1">
    <citation type="submission" date="2021-02" db="EMBL/GenBank/DDBJ databases">
        <authorList>
            <person name="Dougan E. K."/>
            <person name="Rhodes N."/>
            <person name="Thang M."/>
            <person name="Chan C."/>
        </authorList>
    </citation>
    <scope>NUCLEOTIDE SEQUENCE</scope>
</reference>
<accession>A0A813K5M8</accession>
<keyword evidence="2" id="KW-0732">Signal</keyword>
<feature type="compositionally biased region" description="Polar residues" evidence="1">
    <location>
        <begin position="42"/>
        <end position="54"/>
    </location>
</feature>
<dbReference type="EMBL" id="CAJNNW010028086">
    <property type="protein sequence ID" value="CAE8694582.1"/>
    <property type="molecule type" value="Genomic_DNA"/>
</dbReference>
<organism evidence="3 4">
    <name type="scientific">Polarella glacialis</name>
    <name type="common">Dinoflagellate</name>
    <dbReference type="NCBI Taxonomy" id="89957"/>
    <lineage>
        <taxon>Eukaryota</taxon>
        <taxon>Sar</taxon>
        <taxon>Alveolata</taxon>
        <taxon>Dinophyceae</taxon>
        <taxon>Suessiales</taxon>
        <taxon>Suessiaceae</taxon>
        <taxon>Polarella</taxon>
    </lineage>
</organism>
<feature type="non-terminal residue" evidence="3">
    <location>
        <position position="188"/>
    </location>
</feature>
<feature type="chain" id="PRO_5032281850" description="Secreted protein" evidence="2">
    <location>
        <begin position="30"/>
        <end position="188"/>
    </location>
</feature>
<feature type="signal peptide" evidence="2">
    <location>
        <begin position="1"/>
        <end position="29"/>
    </location>
</feature>
<protein>
    <recommendedName>
        <fullName evidence="5">Secreted protein</fullName>
    </recommendedName>
</protein>
<sequence>PAAALAKMNFLQFLAAACILAFLPHLAKCAANASSGTTVANASSSIPTNASSGTDNNNDNNNRSKNNSKNITTLDCPDTDVLCRIASSDRSSLRKSDQCTGGASGNEAGIVVSGSCTTKTSSWRGTSWFDIGAVQAGQCYDFLAGGCQVNNCKRTLSTHCRHAFHICKFGRGSKCQGCQPGNPAYFPC</sequence>
<evidence type="ECO:0000256" key="2">
    <source>
        <dbReference type="SAM" id="SignalP"/>
    </source>
</evidence>
<feature type="compositionally biased region" description="Low complexity" evidence="1">
    <location>
        <begin position="55"/>
        <end position="70"/>
    </location>
</feature>
<feature type="region of interest" description="Disordered" evidence="1">
    <location>
        <begin position="42"/>
        <end position="71"/>
    </location>
</feature>
<evidence type="ECO:0008006" key="5">
    <source>
        <dbReference type="Google" id="ProtNLM"/>
    </source>
</evidence>
<dbReference type="Proteomes" id="UP000626109">
    <property type="component" value="Unassembled WGS sequence"/>
</dbReference>
<name>A0A813K5M8_POLGL</name>
<dbReference type="AlphaFoldDB" id="A0A813K5M8"/>
<evidence type="ECO:0000256" key="1">
    <source>
        <dbReference type="SAM" id="MobiDB-lite"/>
    </source>
</evidence>